<dbReference type="Proteomes" id="UP001501729">
    <property type="component" value="Unassembled WGS sequence"/>
</dbReference>
<reference evidence="1 2" key="1">
    <citation type="journal article" date="2019" name="Int. J. Syst. Evol. Microbiol.">
        <title>The Global Catalogue of Microorganisms (GCM) 10K type strain sequencing project: providing services to taxonomists for standard genome sequencing and annotation.</title>
        <authorList>
            <consortium name="The Broad Institute Genomics Platform"/>
            <consortium name="The Broad Institute Genome Sequencing Center for Infectious Disease"/>
            <person name="Wu L."/>
            <person name="Ma J."/>
        </authorList>
    </citation>
    <scope>NUCLEOTIDE SEQUENCE [LARGE SCALE GENOMIC DNA]</scope>
    <source>
        <strain evidence="1 2">JCM 17504</strain>
    </source>
</reference>
<evidence type="ECO:0000313" key="2">
    <source>
        <dbReference type="Proteomes" id="UP001501729"/>
    </source>
</evidence>
<evidence type="ECO:0008006" key="3">
    <source>
        <dbReference type="Google" id="ProtNLM"/>
    </source>
</evidence>
<dbReference type="GeneID" id="68613812"/>
<sequence length="63" mass="6963">MTEADSSDEEFQPCANCGKLVNISDHHPTVVVKHGATANDVERVTLHFCSEDCLDEWTGPFLD</sequence>
<accession>A0AAV3UMX4</accession>
<name>A0AAV3UMX4_9EURY</name>
<dbReference type="AlphaFoldDB" id="A0AAV3UMX4"/>
<keyword evidence="2" id="KW-1185">Reference proteome</keyword>
<dbReference type="RefSeq" id="WP_227773603.1">
    <property type="nucleotide sequence ID" value="NZ_BAABKX010000018.1"/>
</dbReference>
<dbReference type="EMBL" id="BAABKX010000018">
    <property type="protein sequence ID" value="GAA5059338.1"/>
    <property type="molecule type" value="Genomic_DNA"/>
</dbReference>
<comment type="caution">
    <text evidence="1">The sequence shown here is derived from an EMBL/GenBank/DDBJ whole genome shotgun (WGS) entry which is preliminary data.</text>
</comment>
<proteinExistence type="predicted"/>
<evidence type="ECO:0000313" key="1">
    <source>
        <dbReference type="EMBL" id="GAA5059338.1"/>
    </source>
</evidence>
<dbReference type="InterPro" id="IPR055998">
    <property type="entry name" value="DUF7576"/>
</dbReference>
<dbReference type="Pfam" id="PF24461">
    <property type="entry name" value="DUF7576"/>
    <property type="match status" value="1"/>
</dbReference>
<gene>
    <name evidence="1" type="ORF">GCM10025751_43200</name>
</gene>
<organism evidence="1 2">
    <name type="scientific">Haladaptatus pallidirubidus</name>
    <dbReference type="NCBI Taxonomy" id="1008152"/>
    <lineage>
        <taxon>Archaea</taxon>
        <taxon>Methanobacteriati</taxon>
        <taxon>Methanobacteriota</taxon>
        <taxon>Stenosarchaea group</taxon>
        <taxon>Halobacteria</taxon>
        <taxon>Halobacteriales</taxon>
        <taxon>Haladaptataceae</taxon>
        <taxon>Haladaptatus</taxon>
    </lineage>
</organism>
<protein>
    <recommendedName>
        <fullName evidence="3">MYM-type domain-containing protein</fullName>
    </recommendedName>
</protein>